<dbReference type="AlphaFoldDB" id="A0A6M3M8F8"/>
<accession>A0A6M3M8F8</accession>
<evidence type="ECO:0000313" key="1">
    <source>
        <dbReference type="EMBL" id="QJB04101.1"/>
    </source>
</evidence>
<evidence type="ECO:0008006" key="2">
    <source>
        <dbReference type="Google" id="ProtNLM"/>
    </source>
</evidence>
<protein>
    <recommendedName>
        <fullName evidence="2">DUF932 domain-containing protein</fullName>
    </recommendedName>
</protein>
<proteinExistence type="predicted"/>
<dbReference type="EMBL" id="MT143872">
    <property type="protein sequence ID" value="QJB04101.1"/>
    <property type="molecule type" value="Genomic_DNA"/>
</dbReference>
<dbReference type="InterPro" id="IPR026325">
    <property type="entry name" value="DUF932"/>
</dbReference>
<sequence length="199" mass="22925">MEPFAPDTYGIKNEDHVLYNAQETKMRAIYTPGKIEKVNGEEVNVGVNVFNAIDGSSSFGVGIFTFRQICGNGVIFGYEEIMHMRRSHTKGLQTHIEDMKNKMVLIMEHGSSIVDKYRQMAKQKITNAFVEKILKSRLPARILPDYLQEEEATIPDITEWQLYNDITELIWHNEKTGLHTKTFQFNTLHNIVPLAPRRI</sequence>
<dbReference type="Pfam" id="PF06067">
    <property type="entry name" value="DUF932"/>
    <property type="match status" value="1"/>
</dbReference>
<name>A0A6M3M8F8_9ZZZZ</name>
<reference evidence="1" key="1">
    <citation type="submission" date="2020-03" db="EMBL/GenBank/DDBJ databases">
        <title>The deep terrestrial virosphere.</title>
        <authorList>
            <person name="Holmfeldt K."/>
            <person name="Nilsson E."/>
            <person name="Simone D."/>
            <person name="Lopez-Fernandez M."/>
            <person name="Wu X."/>
            <person name="de Brujin I."/>
            <person name="Lundin D."/>
            <person name="Andersson A."/>
            <person name="Bertilsson S."/>
            <person name="Dopson M."/>
        </authorList>
    </citation>
    <scope>NUCLEOTIDE SEQUENCE</scope>
    <source>
        <strain evidence="1">MM171B00466</strain>
    </source>
</reference>
<gene>
    <name evidence="1" type="ORF">MM171B00466_0005</name>
</gene>
<organism evidence="1">
    <name type="scientific">viral metagenome</name>
    <dbReference type="NCBI Taxonomy" id="1070528"/>
    <lineage>
        <taxon>unclassified sequences</taxon>
        <taxon>metagenomes</taxon>
        <taxon>organismal metagenomes</taxon>
    </lineage>
</organism>